<dbReference type="EMBL" id="LK931337">
    <property type="protein sequence ID" value="CDZ86680.1"/>
    <property type="molecule type" value="Genomic_DNA"/>
</dbReference>
<dbReference type="AlphaFoldDB" id="A0A078LIP3"/>
<organism evidence="1">
    <name type="scientific">Citrobacter koseri</name>
    <name type="common">Citrobacter diversus</name>
    <dbReference type="NCBI Taxonomy" id="545"/>
    <lineage>
        <taxon>Bacteria</taxon>
        <taxon>Pseudomonadati</taxon>
        <taxon>Pseudomonadota</taxon>
        <taxon>Gammaproteobacteria</taxon>
        <taxon>Enterobacterales</taxon>
        <taxon>Enterobacteriaceae</taxon>
        <taxon>Citrobacter</taxon>
    </lineage>
</organism>
<evidence type="ECO:0008006" key="2">
    <source>
        <dbReference type="Google" id="ProtNLM"/>
    </source>
</evidence>
<sequence length="237" mass="26523">MGIVNKLLLGIIGSALLSSCSNNLSLPKKKIVDTKIMDYNNGSRITILMQNAINGDVVEDTDNNLNIVSKTDNAKLIGLKTLQIAATLLGGGSSNIDGYSKEQLKGNYIASVKNNTMDYLYPELRATLENINVQAEKYPKITVEPYKFKLMYEGLGNNDYEFRYSTTITVGDFHHVCSSSDLLSSERVQPIDKWEKNNYELTQLLTKKIIKNCFVKINEVQNKEKLKNALLKTTSID</sequence>
<dbReference type="PATRIC" id="fig|545.12.peg.4969"/>
<accession>A0A078LIP3</accession>
<dbReference type="PROSITE" id="PS51257">
    <property type="entry name" value="PROKAR_LIPOPROTEIN"/>
    <property type="match status" value="1"/>
</dbReference>
<gene>
    <name evidence="1" type="ORF">BN1086_04932</name>
</gene>
<protein>
    <recommendedName>
        <fullName evidence="2">Lipoprotein</fullName>
    </recommendedName>
</protein>
<reference evidence="1" key="1">
    <citation type="submission" date="2014-06" db="EMBL/GenBank/DDBJ databases">
        <authorList>
            <person name="Urmite Genomes Urmite Genomes"/>
        </authorList>
    </citation>
    <scope>NUCLEOTIDE SEQUENCE</scope>
</reference>
<proteinExistence type="predicted"/>
<name>A0A078LIP3_CITKO</name>
<evidence type="ECO:0000313" key="1">
    <source>
        <dbReference type="EMBL" id="CDZ86680.1"/>
    </source>
</evidence>